<dbReference type="InterPro" id="IPR038584">
    <property type="entry name" value="Ribosomal_bL33_sf"/>
</dbReference>
<dbReference type="STRING" id="42156.A0A3P6TXM8"/>
<evidence type="ECO:0000256" key="1">
    <source>
        <dbReference type="ARBA" id="ARBA00007596"/>
    </source>
</evidence>
<organism evidence="4 5">
    <name type="scientific">Litomosoides sigmodontis</name>
    <name type="common">Filarial nematode worm</name>
    <dbReference type="NCBI Taxonomy" id="42156"/>
    <lineage>
        <taxon>Eukaryota</taxon>
        <taxon>Metazoa</taxon>
        <taxon>Ecdysozoa</taxon>
        <taxon>Nematoda</taxon>
        <taxon>Chromadorea</taxon>
        <taxon>Rhabditida</taxon>
        <taxon>Spirurina</taxon>
        <taxon>Spiruromorpha</taxon>
        <taxon>Filarioidea</taxon>
        <taxon>Onchocercidae</taxon>
        <taxon>Litomosoides</taxon>
    </lineage>
</organism>
<evidence type="ECO:0000256" key="3">
    <source>
        <dbReference type="ARBA" id="ARBA00023274"/>
    </source>
</evidence>
<dbReference type="Proteomes" id="UP000277928">
    <property type="component" value="Unassembled WGS sequence"/>
</dbReference>
<keyword evidence="2" id="KW-0689">Ribosomal protein</keyword>
<reference evidence="4 5" key="1">
    <citation type="submission" date="2018-08" db="EMBL/GenBank/DDBJ databases">
        <authorList>
            <person name="Laetsch R D."/>
            <person name="Stevens L."/>
            <person name="Kumar S."/>
            <person name="Blaxter L. M."/>
        </authorList>
    </citation>
    <scope>NUCLEOTIDE SEQUENCE [LARGE SCALE GENOMIC DNA]</scope>
</reference>
<dbReference type="OrthoDB" id="275534at2759"/>
<name>A0A3P6TXM8_LITSI</name>
<sequence>LIESVYAIKPRQVEAVGLPVLWELLRTPPRCCSDPEVRDAARHYAATMAQCFGTKTLLELSTFRINPREVIALPGYSFASQVDVGCLRMPPKSKYVIVQLASVISGSTRIWIRERTADKFRGIFYDPAIGREVLFEEKQKVKGKATLPQSVKDRFNLI</sequence>
<dbReference type="AlphaFoldDB" id="A0A3P6TXM8"/>
<keyword evidence="5" id="KW-1185">Reference proteome</keyword>
<evidence type="ECO:0000313" key="4">
    <source>
        <dbReference type="EMBL" id="VDK86245.1"/>
    </source>
</evidence>
<evidence type="ECO:0000256" key="2">
    <source>
        <dbReference type="ARBA" id="ARBA00022980"/>
    </source>
</evidence>
<protein>
    <submittedName>
        <fullName evidence="4">Uncharacterized protein</fullName>
    </submittedName>
</protein>
<dbReference type="EMBL" id="UYRX01000790">
    <property type="protein sequence ID" value="VDK86245.1"/>
    <property type="molecule type" value="Genomic_DNA"/>
</dbReference>
<accession>A0A3P6TXM8</accession>
<keyword evidence="3" id="KW-0687">Ribonucleoprotein</keyword>
<proteinExistence type="inferred from homology"/>
<dbReference type="GO" id="GO:1990904">
    <property type="term" value="C:ribonucleoprotein complex"/>
    <property type="evidence" value="ECO:0007669"/>
    <property type="project" value="UniProtKB-KW"/>
</dbReference>
<dbReference type="GO" id="GO:0005840">
    <property type="term" value="C:ribosome"/>
    <property type="evidence" value="ECO:0007669"/>
    <property type="project" value="UniProtKB-KW"/>
</dbReference>
<dbReference type="Gene3D" id="2.20.28.120">
    <property type="entry name" value="Ribosomal protein L33"/>
    <property type="match status" value="1"/>
</dbReference>
<evidence type="ECO:0000313" key="5">
    <source>
        <dbReference type="Proteomes" id="UP000277928"/>
    </source>
</evidence>
<feature type="non-terminal residue" evidence="4">
    <location>
        <position position="1"/>
    </location>
</feature>
<gene>
    <name evidence="4" type="ORF">NLS_LOCUS7519</name>
</gene>
<comment type="similarity">
    <text evidence="1">Belongs to the bacterial ribosomal protein bL33 family.</text>
</comment>